<organism evidence="1 2">
    <name type="scientific">Lasiosphaeris hirsuta</name>
    <dbReference type="NCBI Taxonomy" id="260670"/>
    <lineage>
        <taxon>Eukaryota</taxon>
        <taxon>Fungi</taxon>
        <taxon>Dikarya</taxon>
        <taxon>Ascomycota</taxon>
        <taxon>Pezizomycotina</taxon>
        <taxon>Sordariomycetes</taxon>
        <taxon>Sordariomycetidae</taxon>
        <taxon>Sordariales</taxon>
        <taxon>Lasiosphaeriaceae</taxon>
        <taxon>Lasiosphaeris</taxon>
    </lineage>
</organism>
<protein>
    <submittedName>
        <fullName evidence="1">Uncharacterized protein</fullName>
    </submittedName>
</protein>
<name>A0AA40DQR9_9PEZI</name>
<dbReference type="AlphaFoldDB" id="A0AA40DQR9"/>
<evidence type="ECO:0000313" key="2">
    <source>
        <dbReference type="Proteomes" id="UP001172102"/>
    </source>
</evidence>
<dbReference type="EMBL" id="JAUKUA010000005">
    <property type="protein sequence ID" value="KAK0712055.1"/>
    <property type="molecule type" value="Genomic_DNA"/>
</dbReference>
<evidence type="ECO:0000313" key="1">
    <source>
        <dbReference type="EMBL" id="KAK0712055.1"/>
    </source>
</evidence>
<reference evidence="1" key="1">
    <citation type="submission" date="2023-06" db="EMBL/GenBank/DDBJ databases">
        <title>Genome-scale phylogeny and comparative genomics of the fungal order Sordariales.</title>
        <authorList>
            <consortium name="Lawrence Berkeley National Laboratory"/>
            <person name="Hensen N."/>
            <person name="Bonometti L."/>
            <person name="Westerberg I."/>
            <person name="Brannstrom I.O."/>
            <person name="Guillou S."/>
            <person name="Cros-Aarteil S."/>
            <person name="Calhoun S."/>
            <person name="Haridas S."/>
            <person name="Kuo A."/>
            <person name="Mondo S."/>
            <person name="Pangilinan J."/>
            <person name="Riley R."/>
            <person name="Labutti K."/>
            <person name="Andreopoulos B."/>
            <person name="Lipzen A."/>
            <person name="Chen C."/>
            <person name="Yanf M."/>
            <person name="Daum C."/>
            <person name="Ng V."/>
            <person name="Clum A."/>
            <person name="Steindorff A."/>
            <person name="Ohm R."/>
            <person name="Martin F."/>
            <person name="Silar P."/>
            <person name="Natvig D."/>
            <person name="Lalanne C."/>
            <person name="Gautier V."/>
            <person name="Ament-Velasquez S.L."/>
            <person name="Kruys A."/>
            <person name="Hutchinson M.I."/>
            <person name="Powell A.J."/>
            <person name="Barry K."/>
            <person name="Miller A.N."/>
            <person name="Grigoriev I.V."/>
            <person name="Debuchy R."/>
            <person name="Gladieux P."/>
            <person name="Thoren M.H."/>
            <person name="Johannesson H."/>
        </authorList>
    </citation>
    <scope>NUCLEOTIDE SEQUENCE</scope>
    <source>
        <strain evidence="1">SMH4607-1</strain>
    </source>
</reference>
<accession>A0AA40DQR9</accession>
<dbReference type="Proteomes" id="UP001172102">
    <property type="component" value="Unassembled WGS sequence"/>
</dbReference>
<gene>
    <name evidence="1" type="ORF">B0H67DRAFT_586888</name>
</gene>
<sequence length="97" mass="10576">MTPYFGFPFSARGYPMISNPTNFLASYASQITPSSCSPSISAKPTRVPDASPWYEAGNNAFNIPTLFQKKCTALAPSLHCESMQQKNFSISSSIVML</sequence>
<comment type="caution">
    <text evidence="1">The sequence shown here is derived from an EMBL/GenBank/DDBJ whole genome shotgun (WGS) entry which is preliminary data.</text>
</comment>
<keyword evidence="2" id="KW-1185">Reference proteome</keyword>
<proteinExistence type="predicted"/>